<dbReference type="AlphaFoldDB" id="A0A0F9SNQ6"/>
<accession>A0A0F9SNQ6</accession>
<comment type="caution">
    <text evidence="1">The sequence shown here is derived from an EMBL/GenBank/DDBJ whole genome shotgun (WGS) entry which is preliminary data.</text>
</comment>
<dbReference type="InterPro" id="IPR027417">
    <property type="entry name" value="P-loop_NTPase"/>
</dbReference>
<dbReference type="PANTHER" id="PTHR11669:SF0">
    <property type="entry name" value="PROTEIN STICHEL-LIKE 2"/>
    <property type="match status" value="1"/>
</dbReference>
<dbReference type="EMBL" id="LAZR01002373">
    <property type="protein sequence ID" value="KKN30878.1"/>
    <property type="molecule type" value="Genomic_DNA"/>
</dbReference>
<dbReference type="SUPFAM" id="SSF52540">
    <property type="entry name" value="P-loop containing nucleoside triphosphate hydrolases"/>
    <property type="match status" value="1"/>
</dbReference>
<reference evidence="1" key="1">
    <citation type="journal article" date="2015" name="Nature">
        <title>Complex archaea that bridge the gap between prokaryotes and eukaryotes.</title>
        <authorList>
            <person name="Spang A."/>
            <person name="Saw J.H."/>
            <person name="Jorgensen S.L."/>
            <person name="Zaremba-Niedzwiedzka K."/>
            <person name="Martijn J."/>
            <person name="Lind A.E."/>
            <person name="van Eijk R."/>
            <person name="Schleper C."/>
            <person name="Guy L."/>
            <person name="Ettema T.J."/>
        </authorList>
    </citation>
    <scope>NUCLEOTIDE SEQUENCE</scope>
</reference>
<name>A0A0F9SNQ6_9ZZZZ</name>
<dbReference type="GO" id="GO:0006261">
    <property type="term" value="P:DNA-templated DNA replication"/>
    <property type="evidence" value="ECO:0007669"/>
    <property type="project" value="TreeGrafter"/>
</dbReference>
<evidence type="ECO:0008006" key="2">
    <source>
        <dbReference type="Google" id="ProtNLM"/>
    </source>
</evidence>
<proteinExistence type="predicted"/>
<feature type="non-terminal residue" evidence="1">
    <location>
        <position position="1"/>
    </location>
</feature>
<dbReference type="Gene3D" id="1.10.8.60">
    <property type="match status" value="1"/>
</dbReference>
<dbReference type="PANTHER" id="PTHR11669">
    <property type="entry name" value="REPLICATION FACTOR C / DNA POLYMERASE III GAMMA-TAU SUBUNIT"/>
    <property type="match status" value="1"/>
</dbReference>
<dbReference type="Gene3D" id="3.40.50.300">
    <property type="entry name" value="P-loop containing nucleotide triphosphate hydrolases"/>
    <property type="match status" value="1"/>
</dbReference>
<evidence type="ECO:0000313" key="1">
    <source>
        <dbReference type="EMBL" id="KKN30878.1"/>
    </source>
</evidence>
<sequence>TLAWMMALYANCSDPRDGEACRECDSCLNIIKAIQNGTDGRSVIEKPVSERGIDAIRALESQARYHCRDRYWWFIIDEVHNLTKPAFDAALRLWEKPPQQARFILCTTAPEALPRTVLSRSFIFNLEKIPADVTAKKLLWPICKREKFDIGKDTLLQIAEKVSGHPRDALNLLTQWIAASEGGVEPEDIPKLLSSLEASAPYEAILHYCKSIVHGKTNKALYVLNYMTRHEYFIDRVIEQMQQILYRWVHAEHLADVRYEDDMMEINPVVPKEPKAKRQCIIEMGQVLRLCLDAQDRIKQYRCNNRAVLEQLAIEITGITAAWDAR</sequence>
<organism evidence="1">
    <name type="scientific">marine sediment metagenome</name>
    <dbReference type="NCBI Taxonomy" id="412755"/>
    <lineage>
        <taxon>unclassified sequences</taxon>
        <taxon>metagenomes</taxon>
        <taxon>ecological metagenomes</taxon>
    </lineage>
</organism>
<dbReference type="Pfam" id="PF13177">
    <property type="entry name" value="DNA_pol3_delta2"/>
    <property type="match status" value="1"/>
</dbReference>
<gene>
    <name evidence="1" type="ORF">LCGC14_0829530</name>
</gene>
<protein>
    <recommendedName>
        <fullName evidence="2">DNA polymerase III gamma subunit domain-containing protein</fullName>
    </recommendedName>
</protein>
<dbReference type="InterPro" id="IPR050238">
    <property type="entry name" value="DNA_Rep/Repair_Clamp_Loader"/>
</dbReference>